<proteinExistence type="predicted"/>
<dbReference type="AlphaFoldDB" id="A0A6J6UA19"/>
<feature type="transmembrane region" description="Helical" evidence="1">
    <location>
        <begin position="12"/>
        <end position="30"/>
    </location>
</feature>
<keyword evidence="1" id="KW-1133">Transmembrane helix</keyword>
<evidence type="ECO:0000256" key="1">
    <source>
        <dbReference type="SAM" id="Phobius"/>
    </source>
</evidence>
<keyword evidence="1" id="KW-0812">Transmembrane</keyword>
<gene>
    <name evidence="2" type="ORF">UFOPK2837_00869</name>
    <name evidence="3" type="ORF">UFOPK4319_00558</name>
</gene>
<sequence length="62" mass="7022">MAKREESAMWSIFGYLLSGLLFWGGIGFGLDKWLNTSYFTLIGLLVGISGAIYLVWLRFGRE</sequence>
<reference evidence="2" key="1">
    <citation type="submission" date="2020-05" db="EMBL/GenBank/DDBJ databases">
        <authorList>
            <person name="Chiriac C."/>
            <person name="Salcher M."/>
            <person name="Ghai R."/>
            <person name="Kavagutti S V."/>
        </authorList>
    </citation>
    <scope>NUCLEOTIDE SEQUENCE</scope>
</reference>
<dbReference type="EMBL" id="CAFBQN010000028">
    <property type="protein sequence ID" value="CAB5056442.1"/>
    <property type="molecule type" value="Genomic_DNA"/>
</dbReference>
<dbReference type="EMBL" id="CAEZZF010000075">
    <property type="protein sequence ID" value="CAB4755944.1"/>
    <property type="molecule type" value="Genomic_DNA"/>
</dbReference>
<organism evidence="2">
    <name type="scientific">freshwater metagenome</name>
    <dbReference type="NCBI Taxonomy" id="449393"/>
    <lineage>
        <taxon>unclassified sequences</taxon>
        <taxon>metagenomes</taxon>
        <taxon>ecological metagenomes</taxon>
    </lineage>
</organism>
<accession>A0A6J6UA19</accession>
<keyword evidence="1" id="KW-0472">Membrane</keyword>
<name>A0A6J6UA19_9ZZZZ</name>
<protein>
    <submittedName>
        <fullName evidence="2">Unannotated protein</fullName>
    </submittedName>
</protein>
<evidence type="ECO:0000313" key="2">
    <source>
        <dbReference type="EMBL" id="CAB4755944.1"/>
    </source>
</evidence>
<evidence type="ECO:0000313" key="3">
    <source>
        <dbReference type="EMBL" id="CAB5056442.1"/>
    </source>
</evidence>
<feature type="transmembrane region" description="Helical" evidence="1">
    <location>
        <begin position="36"/>
        <end position="56"/>
    </location>
</feature>